<dbReference type="Gene3D" id="3.40.50.10740">
    <property type="entry name" value="Class I glutamine amidotransferase-like"/>
    <property type="match status" value="1"/>
</dbReference>
<dbReference type="GO" id="GO:0006508">
    <property type="term" value="P:proteolysis"/>
    <property type="evidence" value="ECO:0007669"/>
    <property type="project" value="UniProtKB-KW"/>
</dbReference>
<evidence type="ECO:0000256" key="2">
    <source>
        <dbReference type="ARBA" id="ARBA00022645"/>
    </source>
</evidence>
<dbReference type="Gene3D" id="3.50.30.60">
    <property type="entry name" value="LD-carboxypeptidase A C-terminal domain-like"/>
    <property type="match status" value="1"/>
</dbReference>
<accession>A8MA20</accession>
<dbReference type="InterPro" id="IPR003507">
    <property type="entry name" value="S66_fam"/>
</dbReference>
<comment type="similarity">
    <text evidence="1">Belongs to the peptidase S66 family.</text>
</comment>
<dbReference type="InterPro" id="IPR027478">
    <property type="entry name" value="LdcA_N"/>
</dbReference>
<dbReference type="SUPFAM" id="SSF141986">
    <property type="entry name" value="LD-carboxypeptidase A C-terminal domain-like"/>
    <property type="match status" value="1"/>
</dbReference>
<evidence type="ECO:0000256" key="4">
    <source>
        <dbReference type="ARBA" id="ARBA00022801"/>
    </source>
</evidence>
<dbReference type="STRING" id="397948.Cmaq_1668"/>
<dbReference type="SUPFAM" id="SSF52317">
    <property type="entry name" value="Class I glutamine amidotransferase-like"/>
    <property type="match status" value="1"/>
</dbReference>
<keyword evidence="2 8" id="KW-0121">Carboxypeptidase</keyword>
<dbReference type="GeneID" id="5708518"/>
<dbReference type="CDD" id="cd07025">
    <property type="entry name" value="Peptidase_S66"/>
    <property type="match status" value="1"/>
</dbReference>
<proteinExistence type="inferred from homology"/>
<dbReference type="Proteomes" id="UP000001137">
    <property type="component" value="Chromosome"/>
</dbReference>
<dbReference type="GO" id="GO:0008236">
    <property type="term" value="F:serine-type peptidase activity"/>
    <property type="evidence" value="ECO:0007669"/>
    <property type="project" value="UniProtKB-KW"/>
</dbReference>
<dbReference type="KEGG" id="cma:Cmaq_1668"/>
<gene>
    <name evidence="8" type="ordered locus">Cmaq_1668</name>
</gene>
<evidence type="ECO:0000259" key="6">
    <source>
        <dbReference type="Pfam" id="PF02016"/>
    </source>
</evidence>
<sequence length="328" mass="35780">MRYSVKPRRLREGSTIMLIAPSAPPGYPGSGSGLNTSIDYLRKRGFRVVLGDTVKFALNKGFHSAPDEVRARDIMNAFTRDDVDAVWCLRGMSGAFRVIRFLDYEVIKEHPKVIVGFSDITALQTAVYAKAGVPSLQAPMLDLNVTSSEHGLSRFKRDVDAALSILKGEVIELKPLQDGPFPRIITPGKASGVMIGGNLLKFLLPQSVPGFRINPEGKVLFIEEIALQIHRLDEYLTALGLMGILGGVNAIAYGEIPELREWQVGGSVVESITEATKTYNPKAPSFMNYPCCHGGDQQGLNTYPVPLGINIEVNADEAALIMKEPLVE</sequence>
<reference evidence="8 9" key="1">
    <citation type="submission" date="2007-10" db="EMBL/GenBank/DDBJ databases">
        <title>Complete sequence of Caldivirga maquilingensis IC-167.</title>
        <authorList>
            <consortium name="US DOE Joint Genome Institute"/>
            <person name="Copeland A."/>
            <person name="Lucas S."/>
            <person name="Lapidus A."/>
            <person name="Barry K."/>
            <person name="Glavina del Rio T."/>
            <person name="Dalin E."/>
            <person name="Tice H."/>
            <person name="Pitluck S."/>
            <person name="Saunders E."/>
            <person name="Brettin T."/>
            <person name="Bruce D."/>
            <person name="Detter J.C."/>
            <person name="Han C."/>
            <person name="Schmutz J."/>
            <person name="Larimer F."/>
            <person name="Land M."/>
            <person name="Hauser L."/>
            <person name="Kyrpides N."/>
            <person name="Ivanova N."/>
            <person name="Biddle J.F."/>
            <person name="Zhang Z."/>
            <person name="Fitz-Gibbon S.T."/>
            <person name="Lowe T.M."/>
            <person name="Saltikov C."/>
            <person name="House C.H."/>
            <person name="Richardson P."/>
        </authorList>
    </citation>
    <scope>NUCLEOTIDE SEQUENCE [LARGE SCALE GENOMIC DNA]</scope>
    <source>
        <strain evidence="9">ATCC 700844 / DSM 13496 / JCM 10307 / IC-167</strain>
    </source>
</reference>
<dbReference type="AlphaFoldDB" id="A8MA20"/>
<dbReference type="InterPro" id="IPR029062">
    <property type="entry name" value="Class_I_gatase-like"/>
</dbReference>
<dbReference type="Pfam" id="PF02016">
    <property type="entry name" value="Peptidase_S66"/>
    <property type="match status" value="1"/>
</dbReference>
<keyword evidence="4" id="KW-0378">Hydrolase</keyword>
<evidence type="ECO:0000256" key="1">
    <source>
        <dbReference type="ARBA" id="ARBA00010233"/>
    </source>
</evidence>
<evidence type="ECO:0000256" key="5">
    <source>
        <dbReference type="ARBA" id="ARBA00022825"/>
    </source>
</evidence>
<dbReference type="RefSeq" id="WP_012186710.1">
    <property type="nucleotide sequence ID" value="NC_009954.1"/>
</dbReference>
<dbReference type="PANTHER" id="PTHR30237:SF2">
    <property type="entry name" value="MUREIN TETRAPEPTIDE CARBOXYPEPTIDASE"/>
    <property type="match status" value="1"/>
</dbReference>
<dbReference type="OrthoDB" id="55610at2157"/>
<feature type="domain" description="LD-carboxypeptidase C-terminal" evidence="7">
    <location>
        <begin position="191"/>
        <end position="312"/>
    </location>
</feature>
<dbReference type="PANTHER" id="PTHR30237">
    <property type="entry name" value="MURAMOYLTETRAPEPTIDE CARBOXYPEPTIDASE"/>
    <property type="match status" value="1"/>
</dbReference>
<evidence type="ECO:0000259" key="7">
    <source>
        <dbReference type="Pfam" id="PF17676"/>
    </source>
</evidence>
<dbReference type="EMBL" id="CP000852">
    <property type="protein sequence ID" value="ABW02491.1"/>
    <property type="molecule type" value="Genomic_DNA"/>
</dbReference>
<dbReference type="Pfam" id="PF17676">
    <property type="entry name" value="Peptidase_S66C"/>
    <property type="match status" value="1"/>
</dbReference>
<name>A8MA20_CALMQ</name>
<dbReference type="InterPro" id="IPR040449">
    <property type="entry name" value="Peptidase_S66_N"/>
</dbReference>
<dbReference type="eggNOG" id="arCOG04676">
    <property type="taxonomic scope" value="Archaea"/>
</dbReference>
<keyword evidence="5" id="KW-0720">Serine protease</keyword>
<evidence type="ECO:0000313" key="8">
    <source>
        <dbReference type="EMBL" id="ABW02491.1"/>
    </source>
</evidence>
<dbReference type="GO" id="GO:0004180">
    <property type="term" value="F:carboxypeptidase activity"/>
    <property type="evidence" value="ECO:0007669"/>
    <property type="project" value="UniProtKB-KW"/>
</dbReference>
<feature type="domain" description="LD-carboxypeptidase N-terminal" evidence="6">
    <location>
        <begin position="16"/>
        <end position="137"/>
    </location>
</feature>
<dbReference type="PIRSF" id="PIRSF028757">
    <property type="entry name" value="LD-carboxypeptidase"/>
    <property type="match status" value="1"/>
</dbReference>
<keyword evidence="3" id="KW-0645">Protease</keyword>
<evidence type="ECO:0000313" key="9">
    <source>
        <dbReference type="Proteomes" id="UP000001137"/>
    </source>
</evidence>
<evidence type="ECO:0000256" key="3">
    <source>
        <dbReference type="ARBA" id="ARBA00022670"/>
    </source>
</evidence>
<dbReference type="InterPro" id="IPR027461">
    <property type="entry name" value="Carboxypeptidase_A_C_sf"/>
</dbReference>
<dbReference type="HOGENOM" id="CLU_034346_3_1_2"/>
<protein>
    <submittedName>
        <fullName evidence="8">Peptidase U61 LD-carboxypeptidase A</fullName>
    </submittedName>
</protein>
<dbReference type="InterPro" id="IPR040921">
    <property type="entry name" value="Peptidase_S66C"/>
</dbReference>
<organism evidence="8 9">
    <name type="scientific">Caldivirga maquilingensis (strain ATCC 700844 / DSM 13496 / JCM 10307 / IC-167)</name>
    <dbReference type="NCBI Taxonomy" id="397948"/>
    <lineage>
        <taxon>Archaea</taxon>
        <taxon>Thermoproteota</taxon>
        <taxon>Thermoprotei</taxon>
        <taxon>Thermoproteales</taxon>
        <taxon>Thermoproteaceae</taxon>
        <taxon>Caldivirga</taxon>
    </lineage>
</organism>
<keyword evidence="9" id="KW-1185">Reference proteome</keyword>